<evidence type="ECO:0000313" key="3">
    <source>
        <dbReference type="Proteomes" id="UP000237481"/>
    </source>
</evidence>
<organism evidence="2 3">
    <name type="scientific">Tolypocladium paradoxum</name>
    <dbReference type="NCBI Taxonomy" id="94208"/>
    <lineage>
        <taxon>Eukaryota</taxon>
        <taxon>Fungi</taxon>
        <taxon>Dikarya</taxon>
        <taxon>Ascomycota</taxon>
        <taxon>Pezizomycotina</taxon>
        <taxon>Sordariomycetes</taxon>
        <taxon>Hypocreomycetidae</taxon>
        <taxon>Hypocreales</taxon>
        <taxon>Ophiocordycipitaceae</taxon>
        <taxon>Tolypocladium</taxon>
    </lineage>
</organism>
<dbReference type="InterPro" id="IPR027589">
    <property type="entry name" value="Choice_anch_B"/>
</dbReference>
<dbReference type="NCBIfam" id="TIGR04312">
    <property type="entry name" value="choice_anch_B"/>
    <property type="match status" value="1"/>
</dbReference>
<sequence>MKFAALSTLALATAAVAQFEASSMMKNKMEFLMRIKTAHREKQKSSGVFEQDKYKVTPATACNEGRAGEYSCENVDLTGHLTHEALGSTTREGNDIWGWTSEKGREFAIVGQTDGTSFVEISKNGSLTFIGRLPTQTTSEIWRDMKVIGHHVYIVSEADGHGLQIFDLNKLPRIHKKPRIFDPKKDLTAWYSGIGSSHNVIANPESNRIVIVGAEPDAACKGSNGGPIILDVTKPSKPQLLGCFGQDGYCHDAIAITYRGIDTRFYGDELIFCFSESKMTIINATNAREPVLVSRAYYDGSNGTGAYTHQGWFVDEDRKYLLLDDERDEMRRVKTGEPGNTRTYVFDMSDLINPKWTGLYKSPVPAVDHNQYVVDGIAYQANYASGLRVVDVRNLADDPTGGNMKELAHFDCWPEDDEDPKVEFFGAWSSYAWFKSGIVVLNCIERGMFALKVNIGY</sequence>
<dbReference type="PANTHER" id="PTHR38787">
    <property type="entry name" value="REGULATORY P DOMAIN-CONTAINING PROTEIN"/>
    <property type="match status" value="1"/>
</dbReference>
<feature type="signal peptide" evidence="1">
    <location>
        <begin position="1"/>
        <end position="17"/>
    </location>
</feature>
<gene>
    <name evidence="2" type="ORF">TPAR_03922</name>
</gene>
<dbReference type="EMBL" id="PKSG01000389">
    <property type="protein sequence ID" value="POR35888.1"/>
    <property type="molecule type" value="Genomic_DNA"/>
</dbReference>
<dbReference type="PANTHER" id="PTHR38787:SF3">
    <property type="entry name" value="REGULATORY P DOMAIN-CONTAINING PROTEIN"/>
    <property type="match status" value="1"/>
</dbReference>
<accession>A0A2S4L0B6</accession>
<dbReference type="OrthoDB" id="2099887at2759"/>
<reference evidence="2 3" key="1">
    <citation type="submission" date="2018-01" db="EMBL/GenBank/DDBJ databases">
        <title>Harnessing the power of phylogenomics to disentangle the directionality and signatures of interkingdom host jumping in the parasitic fungal genus Tolypocladium.</title>
        <authorList>
            <person name="Quandt C.A."/>
            <person name="Patterson W."/>
            <person name="Spatafora J.W."/>
        </authorList>
    </citation>
    <scope>NUCLEOTIDE SEQUENCE [LARGE SCALE GENOMIC DNA]</scope>
    <source>
        <strain evidence="2 3">NRBC 100945</strain>
    </source>
</reference>
<evidence type="ECO:0008006" key="4">
    <source>
        <dbReference type="Google" id="ProtNLM"/>
    </source>
</evidence>
<dbReference type="STRING" id="94208.A0A2S4L0B6"/>
<protein>
    <recommendedName>
        <fullName evidence="4">Regulatory P domain-containing protein</fullName>
    </recommendedName>
</protein>
<dbReference type="GO" id="GO:0005576">
    <property type="term" value="C:extracellular region"/>
    <property type="evidence" value="ECO:0007669"/>
    <property type="project" value="TreeGrafter"/>
</dbReference>
<evidence type="ECO:0000256" key="1">
    <source>
        <dbReference type="SAM" id="SignalP"/>
    </source>
</evidence>
<name>A0A2S4L0B6_9HYPO</name>
<proteinExistence type="predicted"/>
<keyword evidence="3" id="KW-1185">Reference proteome</keyword>
<comment type="caution">
    <text evidence="2">The sequence shown here is derived from an EMBL/GenBank/DDBJ whole genome shotgun (WGS) entry which is preliminary data.</text>
</comment>
<keyword evidence="1" id="KW-0732">Signal</keyword>
<evidence type="ECO:0000313" key="2">
    <source>
        <dbReference type="EMBL" id="POR35888.1"/>
    </source>
</evidence>
<dbReference type="Proteomes" id="UP000237481">
    <property type="component" value="Unassembled WGS sequence"/>
</dbReference>
<dbReference type="AlphaFoldDB" id="A0A2S4L0B6"/>
<feature type="chain" id="PRO_5015533784" description="Regulatory P domain-containing protein" evidence="1">
    <location>
        <begin position="18"/>
        <end position="457"/>
    </location>
</feature>